<dbReference type="InterPro" id="IPR023296">
    <property type="entry name" value="Glyco_hydro_beta-prop_sf"/>
</dbReference>
<dbReference type="AlphaFoldDB" id="A0A4R6DB22"/>
<evidence type="ECO:0000313" key="9">
    <source>
        <dbReference type="Proteomes" id="UP000295764"/>
    </source>
</evidence>
<evidence type="ECO:0000256" key="5">
    <source>
        <dbReference type="RuleBase" id="RU362110"/>
    </source>
</evidence>
<dbReference type="RefSeq" id="WP_133521319.1">
    <property type="nucleotide sequence ID" value="NZ_SNVW01000020.1"/>
</dbReference>
<evidence type="ECO:0000256" key="1">
    <source>
        <dbReference type="ARBA" id="ARBA00009902"/>
    </source>
</evidence>
<dbReference type="EC" id="3.2.1.26" evidence="2"/>
<keyword evidence="3 5" id="KW-0378">Hydrolase</keyword>
<dbReference type="InterPro" id="IPR001362">
    <property type="entry name" value="Glyco_hydro_32"/>
</dbReference>
<sequence length="476" mass="50783">MTDLHALPTALQEAALAVTAADHHLPQFHVRLPRGYVNDPNGPIDIGGQAHLYFQSRPKVDLEIPVEWGHATSDDLVHWTLHRPAIVPVPGGADSGGAWSGNTVLHDGVVRAYYSGKVDHSPFQSVLLAESTDGGTTYGAPVQVVADPSPDEAITMFRDPFVWQTGDGWSMAVGAAARNQTASVRHYRSTDGISWTYVGDLVSMARDTVNGIDTGEGWECPQILTVDGTEIAIVASWSHADGPGDVVAIPLTGSPSPFKVDDGQHFYAASVMRTSSWGPVLFGWVTEGRTEQWTEQAGWSGAISLPRRAWITNGRLGTEPHPAINDLRVGGSQAAHGARIGAQAEIVLPVAVTGCIRLRFSETEYLDITIDVDAGTLTVDRAHASTDHRADPSPAVIRAPFDRTADRPAVRVLLDGSIVELFTSAGRSITTRVYPTQAPPWSVEAPNQALVWDLEPTVTTIAAPAADVTAGSARSD</sequence>
<dbReference type="OrthoDB" id="9776657at2"/>
<feature type="domain" description="Glycosyl hydrolase family 32 C-terminal" evidence="7">
    <location>
        <begin position="355"/>
        <end position="437"/>
    </location>
</feature>
<dbReference type="Gene3D" id="2.115.10.20">
    <property type="entry name" value="Glycosyl hydrolase domain, family 43"/>
    <property type="match status" value="1"/>
</dbReference>
<dbReference type="SUPFAM" id="SSF49899">
    <property type="entry name" value="Concanavalin A-like lectins/glucanases"/>
    <property type="match status" value="1"/>
</dbReference>
<dbReference type="PANTHER" id="PTHR43101">
    <property type="entry name" value="BETA-FRUCTOSIDASE"/>
    <property type="match status" value="1"/>
</dbReference>
<gene>
    <name evidence="8" type="ORF">EDF64_12045</name>
</gene>
<dbReference type="InterPro" id="IPR013189">
    <property type="entry name" value="Glyco_hydro_32_C"/>
</dbReference>
<comment type="similarity">
    <text evidence="1 5">Belongs to the glycosyl hydrolase 32 family.</text>
</comment>
<evidence type="ECO:0000313" key="8">
    <source>
        <dbReference type="EMBL" id="TDN41470.1"/>
    </source>
</evidence>
<name>A0A4R6DB22_9MICO</name>
<dbReference type="Proteomes" id="UP000295764">
    <property type="component" value="Unassembled WGS sequence"/>
</dbReference>
<dbReference type="Gene3D" id="2.60.120.560">
    <property type="entry name" value="Exo-inulinase, domain 1"/>
    <property type="match status" value="1"/>
</dbReference>
<dbReference type="CDD" id="cd08996">
    <property type="entry name" value="GH32_FFase"/>
    <property type="match status" value="1"/>
</dbReference>
<dbReference type="InterPro" id="IPR051214">
    <property type="entry name" value="GH32_Enzymes"/>
</dbReference>
<reference evidence="8 9" key="1">
    <citation type="submission" date="2019-03" db="EMBL/GenBank/DDBJ databases">
        <title>Genomic analyses of the natural microbiome of Caenorhabditis elegans.</title>
        <authorList>
            <person name="Samuel B."/>
        </authorList>
    </citation>
    <scope>NUCLEOTIDE SEQUENCE [LARGE SCALE GENOMIC DNA]</scope>
    <source>
        <strain evidence="8 9">JUb65</strain>
    </source>
</reference>
<dbReference type="GO" id="GO:0005975">
    <property type="term" value="P:carbohydrate metabolic process"/>
    <property type="evidence" value="ECO:0007669"/>
    <property type="project" value="InterPro"/>
</dbReference>
<proteinExistence type="inferred from homology"/>
<dbReference type="EMBL" id="SNVW01000020">
    <property type="protein sequence ID" value="TDN41470.1"/>
    <property type="molecule type" value="Genomic_DNA"/>
</dbReference>
<organism evidence="8 9">
    <name type="scientific">Curtobacterium flaccumfaciens</name>
    <dbReference type="NCBI Taxonomy" id="2035"/>
    <lineage>
        <taxon>Bacteria</taxon>
        <taxon>Bacillati</taxon>
        <taxon>Actinomycetota</taxon>
        <taxon>Actinomycetes</taxon>
        <taxon>Micrococcales</taxon>
        <taxon>Microbacteriaceae</taxon>
        <taxon>Curtobacterium</taxon>
    </lineage>
</organism>
<dbReference type="InterPro" id="IPR013320">
    <property type="entry name" value="ConA-like_dom_sf"/>
</dbReference>
<accession>A0A4R6DB22</accession>
<protein>
    <recommendedName>
        <fullName evidence="2">beta-fructofuranosidase</fullName>
        <ecNumber evidence="2">3.2.1.26</ecNumber>
    </recommendedName>
</protein>
<comment type="caution">
    <text evidence="8">The sequence shown here is derived from an EMBL/GenBank/DDBJ whole genome shotgun (WGS) entry which is preliminary data.</text>
</comment>
<evidence type="ECO:0000256" key="4">
    <source>
        <dbReference type="ARBA" id="ARBA00023295"/>
    </source>
</evidence>
<dbReference type="Pfam" id="PF00251">
    <property type="entry name" value="Glyco_hydro_32N"/>
    <property type="match status" value="1"/>
</dbReference>
<dbReference type="InterPro" id="IPR013148">
    <property type="entry name" value="Glyco_hydro_32_N"/>
</dbReference>
<feature type="domain" description="Glycosyl hydrolase family 32 N-terminal" evidence="6">
    <location>
        <begin position="29"/>
        <end position="319"/>
    </location>
</feature>
<evidence type="ECO:0000259" key="7">
    <source>
        <dbReference type="Pfam" id="PF08244"/>
    </source>
</evidence>
<keyword evidence="4 5" id="KW-0326">Glycosidase</keyword>
<evidence type="ECO:0000256" key="2">
    <source>
        <dbReference type="ARBA" id="ARBA00012758"/>
    </source>
</evidence>
<dbReference type="GO" id="GO:0004564">
    <property type="term" value="F:beta-fructofuranosidase activity"/>
    <property type="evidence" value="ECO:0007669"/>
    <property type="project" value="UniProtKB-EC"/>
</dbReference>
<dbReference type="Pfam" id="PF08244">
    <property type="entry name" value="Glyco_hydro_32C"/>
    <property type="match status" value="1"/>
</dbReference>
<evidence type="ECO:0000259" key="6">
    <source>
        <dbReference type="Pfam" id="PF00251"/>
    </source>
</evidence>
<dbReference type="SMART" id="SM00640">
    <property type="entry name" value="Glyco_32"/>
    <property type="match status" value="1"/>
</dbReference>
<evidence type="ECO:0000256" key="3">
    <source>
        <dbReference type="ARBA" id="ARBA00022801"/>
    </source>
</evidence>
<dbReference type="PANTHER" id="PTHR43101:SF1">
    <property type="entry name" value="BETA-FRUCTOSIDASE"/>
    <property type="match status" value="1"/>
</dbReference>
<dbReference type="SUPFAM" id="SSF75005">
    <property type="entry name" value="Arabinanase/levansucrase/invertase"/>
    <property type="match status" value="1"/>
</dbReference>